<evidence type="ECO:0008006" key="3">
    <source>
        <dbReference type="Google" id="ProtNLM"/>
    </source>
</evidence>
<comment type="caution">
    <text evidence="1">The sequence shown here is derived from an EMBL/GenBank/DDBJ whole genome shotgun (WGS) entry which is preliminary data.</text>
</comment>
<organism evidence="1 2">
    <name type="scientific">Nannocystis radixulma</name>
    <dbReference type="NCBI Taxonomy" id="2995305"/>
    <lineage>
        <taxon>Bacteria</taxon>
        <taxon>Pseudomonadati</taxon>
        <taxon>Myxococcota</taxon>
        <taxon>Polyangia</taxon>
        <taxon>Nannocystales</taxon>
        <taxon>Nannocystaceae</taxon>
        <taxon>Nannocystis</taxon>
    </lineage>
</organism>
<name>A0ABT5BHB6_9BACT</name>
<evidence type="ECO:0000313" key="2">
    <source>
        <dbReference type="Proteomes" id="UP001217838"/>
    </source>
</evidence>
<proteinExistence type="predicted"/>
<evidence type="ECO:0000313" key="1">
    <source>
        <dbReference type="EMBL" id="MDC0672366.1"/>
    </source>
</evidence>
<sequence>MGARVAGAAGRRIILLSHHQPFSLRERRYDTMVARLRPLLEERRIFAWYWGHEHRCVVYERHPAWGFHGRCIGHSGYPYFRDRFDRDAVKVNPDGSRWFREVGRDVPSGLVLDGENRDVPERPARYGPNGFAALELAATAIDERILGADGTELLRTRLV</sequence>
<reference evidence="1 2" key="1">
    <citation type="submission" date="2022-11" db="EMBL/GenBank/DDBJ databases">
        <title>Minimal conservation of predation-associated metabolite biosynthetic gene clusters underscores biosynthetic potential of Myxococcota including descriptions for ten novel species: Archangium lansinium sp. nov., Myxococcus landrumus sp. nov., Nannocystis bai.</title>
        <authorList>
            <person name="Ahearne A."/>
            <person name="Stevens C."/>
            <person name="Dowd S."/>
        </authorList>
    </citation>
    <scope>NUCLEOTIDE SEQUENCE [LARGE SCALE GENOMIC DNA]</scope>
    <source>
        <strain evidence="1 2">NCELM</strain>
    </source>
</reference>
<protein>
    <recommendedName>
        <fullName evidence="3">Calcineurin-like phosphoesterase domain-containing protein</fullName>
    </recommendedName>
</protein>
<accession>A0ABT5BHB6</accession>
<dbReference type="RefSeq" id="WP_272003979.1">
    <property type="nucleotide sequence ID" value="NZ_JAQNDN010000019.1"/>
</dbReference>
<dbReference type="Gene3D" id="3.60.21.10">
    <property type="match status" value="1"/>
</dbReference>
<dbReference type="EMBL" id="JAQNDN010000019">
    <property type="protein sequence ID" value="MDC0672366.1"/>
    <property type="molecule type" value="Genomic_DNA"/>
</dbReference>
<keyword evidence="2" id="KW-1185">Reference proteome</keyword>
<dbReference type="SUPFAM" id="SSF56300">
    <property type="entry name" value="Metallo-dependent phosphatases"/>
    <property type="match status" value="1"/>
</dbReference>
<dbReference type="InterPro" id="IPR029052">
    <property type="entry name" value="Metallo-depent_PP-like"/>
</dbReference>
<gene>
    <name evidence="1" type="ORF">POL58_31750</name>
</gene>
<dbReference type="Proteomes" id="UP001217838">
    <property type="component" value="Unassembled WGS sequence"/>
</dbReference>